<dbReference type="AlphaFoldDB" id="A0A346A214"/>
<evidence type="ECO:0000313" key="3">
    <source>
        <dbReference type="Proteomes" id="UP000254889"/>
    </source>
</evidence>
<feature type="domain" description="SH3b" evidence="1">
    <location>
        <begin position="80"/>
        <end position="145"/>
    </location>
</feature>
<dbReference type="Gene3D" id="2.30.30.40">
    <property type="entry name" value="SH3 Domains"/>
    <property type="match status" value="2"/>
</dbReference>
<gene>
    <name evidence="2" type="ORF">DW352_23440</name>
</gene>
<keyword evidence="2" id="KW-0436">Ligase</keyword>
<dbReference type="Proteomes" id="UP000254889">
    <property type="component" value="Chromosome"/>
</dbReference>
<proteinExistence type="predicted"/>
<keyword evidence="3" id="KW-1185">Reference proteome</keyword>
<dbReference type="KEGG" id="ptaw:DW352_23440"/>
<dbReference type="GO" id="GO:0004812">
    <property type="term" value="F:aminoacyl-tRNA ligase activity"/>
    <property type="evidence" value="ECO:0007669"/>
    <property type="project" value="UniProtKB-KW"/>
</dbReference>
<dbReference type="OrthoDB" id="9810773at2"/>
<name>A0A346A214_9HYPH</name>
<dbReference type="EMBL" id="CP031417">
    <property type="protein sequence ID" value="AXK83211.1"/>
    <property type="molecule type" value="Genomic_DNA"/>
</dbReference>
<dbReference type="SMART" id="SM00287">
    <property type="entry name" value="SH3b"/>
    <property type="match status" value="2"/>
</dbReference>
<dbReference type="InterPro" id="IPR003646">
    <property type="entry name" value="SH3-like_bac-type"/>
</dbReference>
<evidence type="ECO:0000259" key="1">
    <source>
        <dbReference type="SMART" id="SM00287"/>
    </source>
</evidence>
<protein>
    <submittedName>
        <fullName evidence="2">Aspartyl-trna synthetase</fullName>
    </submittedName>
</protein>
<dbReference type="Pfam" id="PF06347">
    <property type="entry name" value="SH3_4"/>
    <property type="match status" value="2"/>
</dbReference>
<keyword evidence="2" id="KW-0030">Aminoacyl-tRNA synthetase</keyword>
<dbReference type="InterPro" id="IPR010466">
    <property type="entry name" value="DUF1058"/>
</dbReference>
<dbReference type="RefSeq" id="WP_115693590.1">
    <property type="nucleotide sequence ID" value="NZ_CP031417.1"/>
</dbReference>
<sequence>MAGALWIGNVTGLPVPRFVSVKSKPANVRVGPGVRYPLQWTFVRRFVPVEVTAEFGQWRRVRDWDGSEGWILGAFLSGRRTALVAPWQHGKTAPLRSRAASAARVVAQLQDKVLVSVEGCDGRWCEVRVKGKDGFVRQTQLWGVYPGEKI</sequence>
<accession>A0A346A214</accession>
<reference evidence="2 3" key="1">
    <citation type="submission" date="2018-07" db="EMBL/GenBank/DDBJ databases">
        <authorList>
            <person name="Quirk P.G."/>
            <person name="Krulwich T.A."/>
        </authorList>
    </citation>
    <scope>NUCLEOTIDE SEQUENCE [LARGE SCALE GENOMIC DNA]</scope>
    <source>
        <strain evidence="2 3">CC-BB4</strain>
    </source>
</reference>
<organism evidence="2 3">
    <name type="scientific">Pseudolabrys taiwanensis</name>
    <dbReference type="NCBI Taxonomy" id="331696"/>
    <lineage>
        <taxon>Bacteria</taxon>
        <taxon>Pseudomonadati</taxon>
        <taxon>Pseudomonadota</taxon>
        <taxon>Alphaproteobacteria</taxon>
        <taxon>Hyphomicrobiales</taxon>
        <taxon>Xanthobacteraceae</taxon>
        <taxon>Pseudolabrys</taxon>
    </lineage>
</organism>
<feature type="domain" description="SH3b" evidence="1">
    <location>
        <begin position="16"/>
        <end position="79"/>
    </location>
</feature>
<evidence type="ECO:0000313" key="2">
    <source>
        <dbReference type="EMBL" id="AXK83211.1"/>
    </source>
</evidence>